<dbReference type="Gene3D" id="3.40.50.20">
    <property type="match status" value="1"/>
</dbReference>
<dbReference type="Gene3D" id="3.30.470.20">
    <property type="entry name" value="ATP-grasp fold, B domain"/>
    <property type="match status" value="1"/>
</dbReference>
<dbReference type="Pfam" id="PF02955">
    <property type="entry name" value="GSH-S_ATP"/>
    <property type="match status" value="1"/>
</dbReference>
<dbReference type="PANTHER" id="PTHR21621">
    <property type="entry name" value="RIBOSOMAL PROTEIN S6 MODIFICATION PROTEIN"/>
    <property type="match status" value="1"/>
</dbReference>
<evidence type="ECO:0000256" key="10">
    <source>
        <dbReference type="HAMAP-Rule" id="MF_00162"/>
    </source>
</evidence>
<evidence type="ECO:0000256" key="4">
    <source>
        <dbReference type="ARBA" id="ARBA00022684"/>
    </source>
</evidence>
<evidence type="ECO:0000256" key="8">
    <source>
        <dbReference type="ARBA" id="ARBA00022842"/>
    </source>
</evidence>
<protein>
    <recommendedName>
        <fullName evidence="10">Glutathione synthetase</fullName>
        <ecNumber evidence="10">6.3.2.3</ecNumber>
    </recommendedName>
    <alternativeName>
        <fullName evidence="10">GSH synthetase</fullName>
        <shortName evidence="10">GSH-S</shortName>
        <shortName evidence="10">GSHase</shortName>
    </alternativeName>
    <alternativeName>
        <fullName evidence="10">Glutathione synthase</fullName>
    </alternativeName>
</protein>
<dbReference type="InterPro" id="IPR006284">
    <property type="entry name" value="Glut_synth_pro"/>
</dbReference>
<keyword evidence="9" id="KW-0464">Manganese</keyword>
<dbReference type="InterPro" id="IPR013815">
    <property type="entry name" value="ATP_grasp_subdomain_1"/>
</dbReference>
<dbReference type="SUPFAM" id="SSF52440">
    <property type="entry name" value="PreATP-grasp domain"/>
    <property type="match status" value="1"/>
</dbReference>
<dbReference type="NCBIfam" id="NF009110">
    <property type="entry name" value="PRK12458.1"/>
    <property type="match status" value="1"/>
</dbReference>
<dbReference type="InterPro" id="IPR004215">
    <property type="entry name" value="GSHS_N"/>
</dbReference>
<keyword evidence="4 10" id="KW-0317">Glutathione biosynthesis</keyword>
<evidence type="ECO:0000259" key="11">
    <source>
        <dbReference type="PROSITE" id="PS50975"/>
    </source>
</evidence>
<dbReference type="Pfam" id="PF02951">
    <property type="entry name" value="GSH-S_N"/>
    <property type="match status" value="1"/>
</dbReference>
<comment type="pathway">
    <text evidence="10">Sulfur metabolism; glutathione biosynthesis; glutathione from L-cysteine and L-glutamate: step 2/2.</text>
</comment>
<comment type="cofactor">
    <cofactor evidence="1">
        <name>Mn(2+)</name>
        <dbReference type="ChEBI" id="CHEBI:29035"/>
    </cofactor>
</comment>
<keyword evidence="5" id="KW-0479">Metal-binding</keyword>
<dbReference type="GO" id="GO:0005524">
    <property type="term" value="F:ATP binding"/>
    <property type="evidence" value="ECO:0007669"/>
    <property type="project" value="UniProtKB-UniRule"/>
</dbReference>
<dbReference type="UniPathway" id="UPA00142">
    <property type="reaction ID" value="UER00210"/>
</dbReference>
<evidence type="ECO:0000256" key="5">
    <source>
        <dbReference type="ARBA" id="ARBA00022723"/>
    </source>
</evidence>
<proteinExistence type="inferred from homology"/>
<dbReference type="GO" id="GO:0005737">
    <property type="term" value="C:cytoplasm"/>
    <property type="evidence" value="ECO:0007669"/>
    <property type="project" value="TreeGrafter"/>
</dbReference>
<comment type="caution">
    <text evidence="12">The sequence shown here is derived from an EMBL/GenBank/DDBJ whole genome shotgun (WGS) entry which is preliminary data.</text>
</comment>
<comment type="similarity">
    <text evidence="10">Belongs to the prokaryotic GSH synthase family.</text>
</comment>
<dbReference type="GO" id="GO:0046872">
    <property type="term" value="F:metal ion binding"/>
    <property type="evidence" value="ECO:0007669"/>
    <property type="project" value="UniProtKB-KW"/>
</dbReference>
<evidence type="ECO:0000256" key="3">
    <source>
        <dbReference type="ARBA" id="ARBA00022598"/>
    </source>
</evidence>
<accession>A0A561QBY8</accession>
<keyword evidence="7 10" id="KW-0067">ATP-binding</keyword>
<evidence type="ECO:0000313" key="12">
    <source>
        <dbReference type="EMBL" id="TWF47853.1"/>
    </source>
</evidence>
<organism evidence="12 13">
    <name type="scientific">Neorhizobium alkalisoli</name>
    <dbReference type="NCBI Taxonomy" id="528178"/>
    <lineage>
        <taxon>Bacteria</taxon>
        <taxon>Pseudomonadati</taxon>
        <taxon>Pseudomonadota</taxon>
        <taxon>Alphaproteobacteria</taxon>
        <taxon>Hyphomicrobiales</taxon>
        <taxon>Rhizobiaceae</taxon>
        <taxon>Rhizobium/Agrobacterium group</taxon>
        <taxon>Neorhizobium</taxon>
    </lineage>
</organism>
<keyword evidence="6 10" id="KW-0547">Nucleotide-binding</keyword>
<feature type="domain" description="ATP-grasp" evidence="11">
    <location>
        <begin position="136"/>
        <end position="327"/>
    </location>
</feature>
<dbReference type="InterPro" id="IPR016185">
    <property type="entry name" value="PreATP-grasp_dom_sf"/>
</dbReference>
<dbReference type="EMBL" id="VIWP01000010">
    <property type="protein sequence ID" value="TWF47853.1"/>
    <property type="molecule type" value="Genomic_DNA"/>
</dbReference>
<gene>
    <name evidence="10" type="primary">gshB</name>
    <name evidence="12" type="ORF">FHW37_110150</name>
</gene>
<evidence type="ECO:0000256" key="7">
    <source>
        <dbReference type="ARBA" id="ARBA00022840"/>
    </source>
</evidence>
<evidence type="ECO:0000313" key="13">
    <source>
        <dbReference type="Proteomes" id="UP000320653"/>
    </source>
</evidence>
<evidence type="ECO:0000256" key="6">
    <source>
        <dbReference type="ARBA" id="ARBA00022741"/>
    </source>
</evidence>
<dbReference type="InterPro" id="IPR011761">
    <property type="entry name" value="ATP-grasp"/>
</dbReference>
<dbReference type="Gene3D" id="3.30.1490.20">
    <property type="entry name" value="ATP-grasp fold, A domain"/>
    <property type="match status" value="1"/>
</dbReference>
<evidence type="ECO:0000256" key="9">
    <source>
        <dbReference type="ARBA" id="ARBA00023211"/>
    </source>
</evidence>
<dbReference type="InterPro" id="IPR004218">
    <property type="entry name" value="GSHS_ATP-bd"/>
</dbReference>
<keyword evidence="8" id="KW-0460">Magnesium</keyword>
<dbReference type="RefSeq" id="WP_145642161.1">
    <property type="nucleotide sequence ID" value="NZ_VIWP01000010.1"/>
</dbReference>
<keyword evidence="13" id="KW-1185">Reference proteome</keyword>
<dbReference type="HAMAP" id="MF_00162">
    <property type="entry name" value="GSH_S"/>
    <property type="match status" value="1"/>
</dbReference>
<dbReference type="GO" id="GO:0004363">
    <property type="term" value="F:glutathione synthase activity"/>
    <property type="evidence" value="ECO:0007669"/>
    <property type="project" value="UniProtKB-UniRule"/>
</dbReference>
<dbReference type="Proteomes" id="UP000320653">
    <property type="component" value="Unassembled WGS sequence"/>
</dbReference>
<dbReference type="SUPFAM" id="SSF56059">
    <property type="entry name" value="Glutathione synthetase ATP-binding domain-like"/>
    <property type="match status" value="1"/>
</dbReference>
<dbReference type="OrthoDB" id="9785415at2"/>
<comment type="catalytic activity">
    <reaction evidence="10">
        <text>gamma-L-glutamyl-L-cysteine + glycine + ATP = glutathione + ADP + phosphate + H(+)</text>
        <dbReference type="Rhea" id="RHEA:13557"/>
        <dbReference type="ChEBI" id="CHEBI:15378"/>
        <dbReference type="ChEBI" id="CHEBI:30616"/>
        <dbReference type="ChEBI" id="CHEBI:43474"/>
        <dbReference type="ChEBI" id="CHEBI:57305"/>
        <dbReference type="ChEBI" id="CHEBI:57925"/>
        <dbReference type="ChEBI" id="CHEBI:58173"/>
        <dbReference type="ChEBI" id="CHEBI:456216"/>
        <dbReference type="EC" id="6.3.2.3"/>
    </reaction>
</comment>
<evidence type="ECO:0000256" key="2">
    <source>
        <dbReference type="ARBA" id="ARBA00001946"/>
    </source>
</evidence>
<dbReference type="PANTHER" id="PTHR21621:SF4">
    <property type="entry name" value="GLUTATHIONE SYNTHETASE"/>
    <property type="match status" value="1"/>
</dbReference>
<comment type="cofactor">
    <cofactor evidence="2">
        <name>Mg(2+)</name>
        <dbReference type="ChEBI" id="CHEBI:18420"/>
    </cofactor>
</comment>
<name>A0A561QBY8_9HYPH</name>
<reference evidence="12 13" key="1">
    <citation type="submission" date="2019-06" db="EMBL/GenBank/DDBJ databases">
        <title>Sorghum-associated microbial communities from plants grown in Nebraska, USA.</title>
        <authorList>
            <person name="Schachtman D."/>
        </authorList>
    </citation>
    <scope>NUCLEOTIDE SEQUENCE [LARGE SCALE GENOMIC DNA]</scope>
    <source>
        <strain evidence="12 13">1225</strain>
    </source>
</reference>
<evidence type="ECO:0000256" key="1">
    <source>
        <dbReference type="ARBA" id="ARBA00001936"/>
    </source>
</evidence>
<dbReference type="AlphaFoldDB" id="A0A561QBY8"/>
<sequence length="348" mass="37786">MRIAFFVNAIADEAAFYTTTALALAAIARGHEVCYLTPGDFVLRPDDSLMVRATTVKKGKTRKPDAFIEALQGEQAETQTMPIEEIDVLFLRNDPSQDADERPWAAHAGIIFGRLAAERGVLTLNDPDGLARAQNKLYFQGFPEAIRPTTLISKSIEEIRAFIDEQKQGAILKPLQGSGGKNVFKIASSKEANLNQIFEAVSGEGYLIAQGYLPDATAGDIRLFLMNGRPLQRDGAYAAMRRVPAKGEVRSNMHAAGTAATAEITPEILAVAEMVRPKLIEDGMFLVGLDIVGDKILEINVFTPGGLPDIAELHGVDLSVDVILALEQKVEIRKNYAGQINNRALATL</sequence>
<dbReference type="EC" id="6.3.2.3" evidence="10"/>
<keyword evidence="3 10" id="KW-0436">Ligase</keyword>
<dbReference type="PROSITE" id="PS50975">
    <property type="entry name" value="ATP_GRASP"/>
    <property type="match status" value="1"/>
</dbReference>